<name>G4R7J1_PELHB</name>
<gene>
    <name evidence="3" type="ordered locus">KKY_2283</name>
</gene>
<protein>
    <submittedName>
        <fullName evidence="3">Excinuclease ABC, C subunit domain protein</fullName>
    </submittedName>
</protein>
<dbReference type="Pfam" id="PF01541">
    <property type="entry name" value="GIY-YIG"/>
    <property type="match status" value="1"/>
</dbReference>
<dbReference type="AlphaFoldDB" id="G4R7J1"/>
<dbReference type="InterPro" id="IPR035901">
    <property type="entry name" value="GIY-YIG_endonuc_sf"/>
</dbReference>
<dbReference type="InterPro" id="IPR000305">
    <property type="entry name" value="GIY-YIG_endonuc"/>
</dbReference>
<feature type="domain" description="GIY-YIG" evidence="2">
    <location>
        <begin position="1"/>
        <end position="78"/>
    </location>
</feature>
<dbReference type="STRING" id="1082931.KKY_2283"/>
<keyword evidence="4" id="KW-1185">Reference proteome</keyword>
<dbReference type="Gene3D" id="3.40.1440.10">
    <property type="entry name" value="GIY-YIG endonuclease"/>
    <property type="match status" value="1"/>
</dbReference>
<dbReference type="SUPFAM" id="SSF82771">
    <property type="entry name" value="GIY-YIG endonuclease"/>
    <property type="match status" value="1"/>
</dbReference>
<sequence length="98" mass="11636">MGGYVYIIANRRRGATYIGVTSDIIARLYQHREKQTGGHASRYNISRLVFYEVHATMPLAIQREKNLKSWRQAWKFELIENVNPHWDDLWEEIVKSPF</sequence>
<evidence type="ECO:0000313" key="4">
    <source>
        <dbReference type="Proteomes" id="UP000008850"/>
    </source>
</evidence>
<evidence type="ECO:0000313" key="3">
    <source>
        <dbReference type="EMBL" id="AEQ52292.1"/>
    </source>
</evidence>
<dbReference type="PROSITE" id="PS50164">
    <property type="entry name" value="GIY_YIG"/>
    <property type="match status" value="1"/>
</dbReference>
<evidence type="ECO:0000259" key="2">
    <source>
        <dbReference type="PROSITE" id="PS50164"/>
    </source>
</evidence>
<evidence type="ECO:0000256" key="1">
    <source>
        <dbReference type="ARBA" id="ARBA00007435"/>
    </source>
</evidence>
<dbReference type="eggNOG" id="COG2827">
    <property type="taxonomic scope" value="Bacteria"/>
</dbReference>
<reference evidence="3 4" key="1">
    <citation type="journal article" date="2012" name="J. Bacteriol.">
        <title>Complete genome sequence of Pelagibacterium halotolerans B2T.</title>
        <authorList>
            <person name="Huo Y.Y."/>
            <person name="Cheng H."/>
            <person name="Han X.F."/>
            <person name="Jiang X.W."/>
            <person name="Sun C."/>
            <person name="Zhang X.Q."/>
            <person name="Zhu X.F."/>
            <person name="Liu Y.F."/>
            <person name="Li P.F."/>
            <person name="Ni P.X."/>
            <person name="Wu M."/>
        </authorList>
    </citation>
    <scope>NUCLEOTIDE SEQUENCE [LARGE SCALE GENOMIC DNA]</scope>
    <source>
        <strain evidence="4">DSM 22347 / JCM 15775 / CGMCC 1.7692 / B2</strain>
    </source>
</reference>
<dbReference type="PANTHER" id="PTHR34477">
    <property type="entry name" value="UPF0213 PROTEIN YHBQ"/>
    <property type="match status" value="1"/>
</dbReference>
<dbReference type="RefSeq" id="WP_014131441.1">
    <property type="nucleotide sequence ID" value="NC_016078.1"/>
</dbReference>
<dbReference type="CDD" id="cd10448">
    <property type="entry name" value="GIY-YIG_unchar_3"/>
    <property type="match status" value="1"/>
</dbReference>
<dbReference type="InterPro" id="IPR050190">
    <property type="entry name" value="UPF0213_domain"/>
</dbReference>
<dbReference type="EMBL" id="CP003075">
    <property type="protein sequence ID" value="AEQ52292.1"/>
    <property type="molecule type" value="Genomic_DNA"/>
</dbReference>
<dbReference type="Proteomes" id="UP000008850">
    <property type="component" value="Chromosome"/>
</dbReference>
<dbReference type="KEGG" id="phl:KKY_2283"/>
<proteinExistence type="inferred from homology"/>
<dbReference type="PANTHER" id="PTHR34477:SF5">
    <property type="entry name" value="BSL5627 PROTEIN"/>
    <property type="match status" value="1"/>
</dbReference>
<comment type="similarity">
    <text evidence="1">Belongs to the UPF0213 family.</text>
</comment>
<accession>G4R7J1</accession>
<dbReference type="HOGENOM" id="CLU_135650_3_1_5"/>
<organism evidence="3 4">
    <name type="scientific">Pelagibacterium halotolerans (strain DSM 22347 / JCM 15775 / CGMCC 1.7692 / B2)</name>
    <dbReference type="NCBI Taxonomy" id="1082931"/>
    <lineage>
        <taxon>Bacteria</taxon>
        <taxon>Pseudomonadati</taxon>
        <taxon>Pseudomonadota</taxon>
        <taxon>Alphaproteobacteria</taxon>
        <taxon>Hyphomicrobiales</taxon>
        <taxon>Devosiaceae</taxon>
        <taxon>Pelagibacterium</taxon>
    </lineage>
</organism>